<gene>
    <name evidence="3" type="ORF">DSL92_07465</name>
</gene>
<dbReference type="GO" id="GO:0006420">
    <property type="term" value="P:arginyl-tRNA aminoacylation"/>
    <property type="evidence" value="ECO:0007669"/>
    <property type="project" value="InterPro"/>
</dbReference>
<dbReference type="InterPro" id="IPR036695">
    <property type="entry name" value="Arg-tRNA-synth_N_sf"/>
</dbReference>
<dbReference type="GO" id="GO:0004814">
    <property type="term" value="F:arginine-tRNA ligase activity"/>
    <property type="evidence" value="ECO:0007669"/>
    <property type="project" value="InterPro"/>
</dbReference>
<evidence type="ECO:0000259" key="2">
    <source>
        <dbReference type="SMART" id="SM01016"/>
    </source>
</evidence>
<feature type="compositionally biased region" description="Low complexity" evidence="1">
    <location>
        <begin position="151"/>
        <end position="166"/>
    </location>
</feature>
<dbReference type="AlphaFoldDB" id="A0A432JH18"/>
<feature type="region of interest" description="Disordered" evidence="1">
    <location>
        <begin position="150"/>
        <end position="189"/>
    </location>
</feature>
<evidence type="ECO:0000313" key="3">
    <source>
        <dbReference type="EMBL" id="RUA22153.1"/>
    </source>
</evidence>
<feature type="compositionally biased region" description="Polar residues" evidence="1">
    <location>
        <begin position="180"/>
        <end position="189"/>
    </location>
</feature>
<dbReference type="SMART" id="SM01016">
    <property type="entry name" value="Arg_tRNA_synt_N"/>
    <property type="match status" value="1"/>
</dbReference>
<feature type="region of interest" description="Disordered" evidence="1">
    <location>
        <begin position="81"/>
        <end position="134"/>
    </location>
</feature>
<dbReference type="InterPro" id="IPR005148">
    <property type="entry name" value="Arg-tRNA-synth_N"/>
</dbReference>
<sequence>MKETIVALLEDALETLKQQGTLPADITPTIKVDPARDKAHGDYATNLALALAKPAGCKPRDLAEALIAALPASDAVAKSRSPAPASSIFRRHGCRPGRAPGARRRRCLRAQPHRPGPESAGGVRLANPTGPLHVGHGGALSATACAGCSKPPAMTSPASSTTTTPAQDRQPGALYRHAPASSQATMSVY</sequence>
<dbReference type="GO" id="GO:0005737">
    <property type="term" value="C:cytoplasm"/>
    <property type="evidence" value="ECO:0007669"/>
    <property type="project" value="InterPro"/>
</dbReference>
<organism evidence="3">
    <name type="scientific">Billgrantia gudaonensis</name>
    <dbReference type="NCBI Taxonomy" id="376427"/>
    <lineage>
        <taxon>Bacteria</taxon>
        <taxon>Pseudomonadati</taxon>
        <taxon>Pseudomonadota</taxon>
        <taxon>Gammaproteobacteria</taxon>
        <taxon>Oceanospirillales</taxon>
        <taxon>Halomonadaceae</taxon>
        <taxon>Billgrantia</taxon>
    </lineage>
</organism>
<dbReference type="GO" id="GO:0005524">
    <property type="term" value="F:ATP binding"/>
    <property type="evidence" value="ECO:0007669"/>
    <property type="project" value="InterPro"/>
</dbReference>
<feature type="compositionally biased region" description="Basic residues" evidence="1">
    <location>
        <begin position="89"/>
        <end position="112"/>
    </location>
</feature>
<dbReference type="Gene3D" id="3.30.1360.70">
    <property type="entry name" value="Arginyl tRNA synthetase N-terminal domain"/>
    <property type="match status" value="1"/>
</dbReference>
<evidence type="ECO:0000256" key="1">
    <source>
        <dbReference type="SAM" id="MobiDB-lite"/>
    </source>
</evidence>
<proteinExistence type="predicted"/>
<comment type="caution">
    <text evidence="3">The sequence shown here is derived from an EMBL/GenBank/DDBJ whole genome shotgun (WGS) entry which is preliminary data.</text>
</comment>
<dbReference type="Pfam" id="PF03485">
    <property type="entry name" value="Arg_tRNA_synt_N"/>
    <property type="match status" value="1"/>
</dbReference>
<dbReference type="EMBL" id="RXHI01000023">
    <property type="protein sequence ID" value="RUA22153.1"/>
    <property type="molecule type" value="Genomic_DNA"/>
</dbReference>
<feature type="domain" description="Arginyl tRNA synthetase N-terminal" evidence="2">
    <location>
        <begin position="3"/>
        <end position="84"/>
    </location>
</feature>
<reference evidence="3" key="1">
    <citation type="submission" date="2018-12" db="EMBL/GenBank/DDBJ databases">
        <authorList>
            <person name="Jadhav K."/>
            <person name="Kushwaha B."/>
            <person name="Jadhav I."/>
        </authorList>
    </citation>
    <scope>NUCLEOTIDE SEQUENCE [LARGE SCALE GENOMIC DNA]</scope>
    <source>
        <strain evidence="3">SBS 10</strain>
    </source>
</reference>
<name>A0A432JH18_9GAMM</name>
<dbReference type="SUPFAM" id="SSF55190">
    <property type="entry name" value="Arginyl-tRNA synthetase (ArgRS), N-terminal 'additional' domain"/>
    <property type="match status" value="1"/>
</dbReference>
<protein>
    <recommendedName>
        <fullName evidence="2">Arginyl tRNA synthetase N-terminal domain-containing protein</fullName>
    </recommendedName>
</protein>
<accession>A0A432JH18</accession>